<dbReference type="Proteomes" id="UP000887540">
    <property type="component" value="Unplaced"/>
</dbReference>
<dbReference type="CDD" id="cd00037">
    <property type="entry name" value="CLECT"/>
    <property type="match status" value="1"/>
</dbReference>
<sequence length="124" mass="13890">MKLLFVCVLLQFLSFSLGREDKTNLVNGGCPKGAFPGYQPGQCFKISKVFLSFPLAQVACQKSGGNLASVHDDLTNKLIAEQASKLAFIINNPVWLGGQKNYQNQWQWTDGSNFSYTNWGFRKY</sequence>
<dbReference type="Gene3D" id="3.10.100.10">
    <property type="entry name" value="Mannose-Binding Protein A, subunit A"/>
    <property type="match status" value="1"/>
</dbReference>
<dbReference type="PANTHER" id="PTHR22803">
    <property type="entry name" value="MANNOSE, PHOSPHOLIPASE, LECTIN RECEPTOR RELATED"/>
    <property type="match status" value="1"/>
</dbReference>
<dbReference type="SMART" id="SM00034">
    <property type="entry name" value="CLECT"/>
    <property type="match status" value="1"/>
</dbReference>
<dbReference type="InterPro" id="IPR001304">
    <property type="entry name" value="C-type_lectin-like"/>
</dbReference>
<dbReference type="InterPro" id="IPR016186">
    <property type="entry name" value="C-type_lectin-like/link_sf"/>
</dbReference>
<protein>
    <submittedName>
        <fullName evidence="4">C-type lectin domain-containing protein</fullName>
    </submittedName>
</protein>
<organism evidence="3 4">
    <name type="scientific">Acrobeloides nanus</name>
    <dbReference type="NCBI Taxonomy" id="290746"/>
    <lineage>
        <taxon>Eukaryota</taxon>
        <taxon>Metazoa</taxon>
        <taxon>Ecdysozoa</taxon>
        <taxon>Nematoda</taxon>
        <taxon>Chromadorea</taxon>
        <taxon>Rhabditida</taxon>
        <taxon>Tylenchina</taxon>
        <taxon>Cephalobomorpha</taxon>
        <taxon>Cephaloboidea</taxon>
        <taxon>Cephalobidae</taxon>
        <taxon>Acrobeloides</taxon>
    </lineage>
</organism>
<reference evidence="4" key="1">
    <citation type="submission" date="2022-11" db="UniProtKB">
        <authorList>
            <consortium name="WormBaseParasite"/>
        </authorList>
    </citation>
    <scope>IDENTIFICATION</scope>
</reference>
<feature type="domain" description="C-type lectin" evidence="2">
    <location>
        <begin position="39"/>
        <end position="119"/>
    </location>
</feature>
<evidence type="ECO:0000259" key="2">
    <source>
        <dbReference type="PROSITE" id="PS50041"/>
    </source>
</evidence>
<feature type="chain" id="PRO_5038137591" evidence="1">
    <location>
        <begin position="19"/>
        <end position="124"/>
    </location>
</feature>
<dbReference type="AlphaFoldDB" id="A0A914E0T8"/>
<accession>A0A914E0T8</accession>
<name>A0A914E0T8_9BILA</name>
<dbReference type="PROSITE" id="PS50041">
    <property type="entry name" value="C_TYPE_LECTIN_2"/>
    <property type="match status" value="1"/>
</dbReference>
<keyword evidence="1" id="KW-0732">Signal</keyword>
<evidence type="ECO:0000256" key="1">
    <source>
        <dbReference type="SAM" id="SignalP"/>
    </source>
</evidence>
<dbReference type="WBParaSite" id="ACRNAN_scaffold5008.g20134.t1">
    <property type="protein sequence ID" value="ACRNAN_scaffold5008.g20134.t1"/>
    <property type="gene ID" value="ACRNAN_scaffold5008.g20134"/>
</dbReference>
<dbReference type="InterPro" id="IPR050111">
    <property type="entry name" value="C-type_lectin/snaclec_domain"/>
</dbReference>
<evidence type="ECO:0000313" key="3">
    <source>
        <dbReference type="Proteomes" id="UP000887540"/>
    </source>
</evidence>
<dbReference type="Pfam" id="PF00059">
    <property type="entry name" value="Lectin_C"/>
    <property type="match status" value="1"/>
</dbReference>
<evidence type="ECO:0000313" key="4">
    <source>
        <dbReference type="WBParaSite" id="ACRNAN_scaffold5008.g20134.t1"/>
    </source>
</evidence>
<keyword evidence="3" id="KW-1185">Reference proteome</keyword>
<dbReference type="SUPFAM" id="SSF56436">
    <property type="entry name" value="C-type lectin-like"/>
    <property type="match status" value="1"/>
</dbReference>
<proteinExistence type="predicted"/>
<feature type="signal peptide" evidence="1">
    <location>
        <begin position="1"/>
        <end position="18"/>
    </location>
</feature>
<dbReference type="InterPro" id="IPR016187">
    <property type="entry name" value="CTDL_fold"/>
</dbReference>